<proteinExistence type="predicted"/>
<evidence type="ECO:0000313" key="5">
    <source>
        <dbReference type="Proteomes" id="UP000076154"/>
    </source>
</evidence>
<sequence>MSYLRFILRAHKASPALQYSRIQILRCSLSPRMTSTLAIASSSQNVTLPDIPELYDPNFLNVLIPPTDTGRHQTTHAETPATPKNPMIDALQSTSHHTFTENLAPTYDSTLSPTLDAFQCLASYTSADDFNKYLENAWAEDPELTLRIIWNIRSIHDGKGDKETFYKAFGWLYDNHPRTAISNLHLLVEPVCTTPKGKNKQGCSHGYWKDLLNIVALATVDELGVVSRPSRFLHAERMKYKYGRELRQYQKDDGNAAARVQVSLRKAAEEQAAAKEKRIAVGAQRYENLVAKLAQPKYRALYIAVARLFSEALVRDLHILDELDALDPNANRISLLKQLSLAGKWAPTPHGAHDRHTNIATAISLLLRHAQTPSRFPSALDTPLEPQESATILRSFYQRWILTRLRSITLLPEPLMSANRWTDIKYNRVSSVCMKNNTVHFYKHDPDGFEKYLISVESGRKSISGATLFPHELVAQAVNLARDVEPRENGKFPALKEFRKGLALTKLRVVEAQWKTLIEKLRESGYIDNSVAICDVSGSMGSLYPGAKFSKKMKDIEPILPAVSLSLLLAYLAKPPFNSGFITFSAQPKYVQLDLSKPLYETVNTMVSSEWEMNTDFNAVFLKLLLPLAIKNKVAQEDMIKRLFVFSDMQFDACRGTSDDAADWATNHDAIEAAYREAGYEMPQIVYWDLGERGTVEVQSDRKGVALMNGFSPAMLKLFMGEVEEEPWESIEDDGETKKVTAEEEFNPLNVMKKALMKKSFDGLVVVD</sequence>
<dbReference type="InterPro" id="IPR056690">
    <property type="entry name" value="DUF7788"/>
</dbReference>
<dbReference type="PANTHER" id="PTHR31373:SF27">
    <property type="entry name" value="TROVE DOMAIN-CONTAINING PROTEIN"/>
    <property type="match status" value="1"/>
</dbReference>
<dbReference type="Pfam" id="PF25043">
    <property type="entry name" value="DUF7788"/>
    <property type="match status" value="1"/>
</dbReference>
<protein>
    <recommendedName>
        <fullName evidence="6">DUF2828 domain-containing protein</fullName>
    </recommendedName>
</protein>
<evidence type="ECO:0000256" key="1">
    <source>
        <dbReference type="SAM" id="MobiDB-lite"/>
    </source>
</evidence>
<reference evidence="4" key="1">
    <citation type="submission" date="2018-04" db="EMBL/GenBank/DDBJ databases">
        <title>Whole genome sequencing of Hypsizygus marmoreus.</title>
        <authorList>
            <person name="Choi I.-G."/>
            <person name="Min B."/>
            <person name="Kim J.-G."/>
            <person name="Kim S."/>
            <person name="Oh Y.-L."/>
            <person name="Kong W.-S."/>
            <person name="Park H."/>
            <person name="Jeong J."/>
            <person name="Song E.-S."/>
        </authorList>
    </citation>
    <scope>NUCLEOTIDE SEQUENCE [LARGE SCALE GENOMIC DNA]</scope>
    <source>
        <strain evidence="4">51987-8</strain>
    </source>
</reference>
<feature type="region of interest" description="Disordered" evidence="1">
    <location>
        <begin position="67"/>
        <end position="86"/>
    </location>
</feature>
<dbReference type="InParanoid" id="A0A369JN13"/>
<dbReference type="Gene3D" id="3.40.50.410">
    <property type="entry name" value="von Willebrand factor, type A domain"/>
    <property type="match status" value="1"/>
</dbReference>
<feature type="domain" description="DUF7788" evidence="3">
    <location>
        <begin position="529"/>
        <end position="755"/>
    </location>
</feature>
<evidence type="ECO:0008006" key="6">
    <source>
        <dbReference type="Google" id="ProtNLM"/>
    </source>
</evidence>
<dbReference type="PIRSF" id="PIRSF015417">
    <property type="entry name" value="T31B5_30_vWA"/>
    <property type="match status" value="1"/>
</dbReference>
<dbReference type="AlphaFoldDB" id="A0A369JN13"/>
<gene>
    <name evidence="4" type="ORF">Hypma_012210</name>
</gene>
<comment type="caution">
    <text evidence="4">The sequence shown here is derived from an EMBL/GenBank/DDBJ whole genome shotgun (WGS) entry which is preliminary data.</text>
</comment>
<dbReference type="Pfam" id="PF11443">
    <property type="entry name" value="DUF2828"/>
    <property type="match status" value="1"/>
</dbReference>
<organism evidence="4 5">
    <name type="scientific">Hypsizygus marmoreus</name>
    <name type="common">White beech mushroom</name>
    <name type="synonym">Agaricus marmoreus</name>
    <dbReference type="NCBI Taxonomy" id="39966"/>
    <lineage>
        <taxon>Eukaryota</taxon>
        <taxon>Fungi</taxon>
        <taxon>Dikarya</taxon>
        <taxon>Basidiomycota</taxon>
        <taxon>Agaricomycotina</taxon>
        <taxon>Agaricomycetes</taxon>
        <taxon>Agaricomycetidae</taxon>
        <taxon>Agaricales</taxon>
        <taxon>Tricholomatineae</taxon>
        <taxon>Lyophyllaceae</taxon>
        <taxon>Hypsizygus</taxon>
    </lineage>
</organism>
<dbReference type="InterPro" id="IPR058580">
    <property type="entry name" value="DUF2828"/>
</dbReference>
<dbReference type="Proteomes" id="UP000076154">
    <property type="component" value="Unassembled WGS sequence"/>
</dbReference>
<evidence type="ECO:0000259" key="3">
    <source>
        <dbReference type="Pfam" id="PF25043"/>
    </source>
</evidence>
<keyword evidence="5" id="KW-1185">Reference proteome</keyword>
<evidence type="ECO:0000313" key="4">
    <source>
        <dbReference type="EMBL" id="RDB20784.1"/>
    </source>
</evidence>
<feature type="domain" description="DUF2828" evidence="2">
    <location>
        <begin position="100"/>
        <end position="526"/>
    </location>
</feature>
<dbReference type="PANTHER" id="PTHR31373">
    <property type="entry name" value="OS06G0652100 PROTEIN"/>
    <property type="match status" value="1"/>
</dbReference>
<evidence type="ECO:0000259" key="2">
    <source>
        <dbReference type="Pfam" id="PF11443"/>
    </source>
</evidence>
<name>A0A369JN13_HYPMA</name>
<dbReference type="OrthoDB" id="1149618at2759"/>
<dbReference type="InterPro" id="IPR011205">
    <property type="entry name" value="UCP015417_vWA"/>
</dbReference>
<dbReference type="InterPro" id="IPR036465">
    <property type="entry name" value="vWFA_dom_sf"/>
</dbReference>
<dbReference type="EMBL" id="LUEZ02000058">
    <property type="protein sequence ID" value="RDB20784.1"/>
    <property type="molecule type" value="Genomic_DNA"/>
</dbReference>
<dbReference type="SUPFAM" id="SSF53300">
    <property type="entry name" value="vWA-like"/>
    <property type="match status" value="1"/>
</dbReference>
<accession>A0A369JN13</accession>